<dbReference type="PROSITE" id="PS00691">
    <property type="entry name" value="DNA_PHOTOLYASES_1_2"/>
    <property type="match status" value="1"/>
</dbReference>
<feature type="site" description="Electron transfer via tryptophanyl radical" evidence="7">
    <location>
        <position position="438"/>
    </location>
</feature>
<comment type="caution">
    <text evidence="10">The sequence shown here is derived from an EMBL/GenBank/DDBJ whole genome shotgun (WGS) entry which is preliminary data.</text>
</comment>
<feature type="binding site" evidence="6">
    <location>
        <begin position="428"/>
        <end position="430"/>
    </location>
    <ligand>
        <name>FAD</name>
        <dbReference type="ChEBI" id="CHEBI:57692"/>
    </ligand>
</feature>
<dbReference type="AlphaFoldDB" id="A0A507FHS7"/>
<dbReference type="InterPro" id="IPR002081">
    <property type="entry name" value="Cryptochrome/DNA_photolyase_1"/>
</dbReference>
<dbReference type="GO" id="GO:0003677">
    <property type="term" value="F:DNA binding"/>
    <property type="evidence" value="ECO:0007669"/>
    <property type="project" value="TreeGrafter"/>
</dbReference>
<accession>A0A507FHS7</accession>
<evidence type="ECO:0000256" key="5">
    <source>
        <dbReference type="ARBA" id="ARBA00022991"/>
    </source>
</evidence>
<dbReference type="InterPro" id="IPR036155">
    <property type="entry name" value="Crypto/Photolyase_N_sf"/>
</dbReference>
<comment type="similarity">
    <text evidence="2">Belongs to the DNA photolyase class-1 family.</text>
</comment>
<feature type="binding site" evidence="6">
    <location>
        <begin position="286"/>
        <end position="290"/>
    </location>
    <ligand>
        <name>FAD</name>
        <dbReference type="ChEBI" id="CHEBI:57692"/>
    </ligand>
</feature>
<dbReference type="PROSITE" id="PS00394">
    <property type="entry name" value="DNA_PHOTOLYASES_1_1"/>
    <property type="match status" value="1"/>
</dbReference>
<evidence type="ECO:0000259" key="9">
    <source>
        <dbReference type="PROSITE" id="PS51645"/>
    </source>
</evidence>
<comment type="cofactor">
    <cofactor evidence="1">
        <name>(6R)-5,10-methylene-5,6,7,8-tetrahydrofolate</name>
        <dbReference type="ChEBI" id="CHEBI:15636"/>
    </cofactor>
</comment>
<dbReference type="STRING" id="246404.A0A507FHS7"/>
<protein>
    <recommendedName>
        <fullName evidence="9">Photolyase/cryptochrome alpha/beta domain-containing protein</fullName>
    </recommendedName>
</protein>
<dbReference type="Gene3D" id="1.25.40.80">
    <property type="match status" value="1"/>
</dbReference>
<proteinExistence type="inferred from homology"/>
<dbReference type="Pfam" id="PF03441">
    <property type="entry name" value="FAD_binding_7"/>
    <property type="match status" value="1"/>
</dbReference>
<dbReference type="GO" id="GO:0006950">
    <property type="term" value="P:response to stress"/>
    <property type="evidence" value="ECO:0007669"/>
    <property type="project" value="UniProtKB-ARBA"/>
</dbReference>
<dbReference type="SUPFAM" id="SSF48173">
    <property type="entry name" value="Cryptochrome/photolyase FAD-binding domain"/>
    <property type="match status" value="1"/>
</dbReference>
<dbReference type="Gene3D" id="3.40.50.620">
    <property type="entry name" value="HUPs"/>
    <property type="match status" value="1"/>
</dbReference>
<dbReference type="PANTHER" id="PTHR11455">
    <property type="entry name" value="CRYPTOCHROME"/>
    <property type="match status" value="1"/>
</dbReference>
<dbReference type="InterPro" id="IPR005101">
    <property type="entry name" value="Cryptochr/Photolyase_FAD-bd"/>
</dbReference>
<dbReference type="Proteomes" id="UP000320333">
    <property type="component" value="Unassembled WGS sequence"/>
</dbReference>
<evidence type="ECO:0000256" key="3">
    <source>
        <dbReference type="ARBA" id="ARBA00022630"/>
    </source>
</evidence>
<reference evidence="10 11" key="1">
    <citation type="journal article" date="2019" name="Sci. Rep.">
        <title>Comparative genomics of chytrid fungi reveal insights into the obligate biotrophic and pathogenic lifestyle of Synchytrium endobioticum.</title>
        <authorList>
            <person name="van de Vossenberg B.T.L.H."/>
            <person name="Warris S."/>
            <person name="Nguyen H.D.T."/>
            <person name="van Gent-Pelzer M.P.E."/>
            <person name="Joly D.L."/>
            <person name="van de Geest H.C."/>
            <person name="Bonants P.J.M."/>
            <person name="Smith D.S."/>
            <person name="Levesque C.A."/>
            <person name="van der Lee T.A.J."/>
        </authorList>
    </citation>
    <scope>NUCLEOTIDE SEQUENCE [LARGE SCALE GENOMIC DNA]</scope>
    <source>
        <strain evidence="10 11">CBS 675.73</strain>
    </source>
</reference>
<dbReference type="OrthoDB" id="435881at2759"/>
<name>A0A507FHS7_9FUNG</name>
<dbReference type="PANTHER" id="PTHR11455:SF9">
    <property type="entry name" value="CRYPTOCHROME CIRCADIAN CLOCK 5 ISOFORM X1"/>
    <property type="match status" value="1"/>
</dbReference>
<dbReference type="GO" id="GO:0006139">
    <property type="term" value="P:nucleobase-containing compound metabolic process"/>
    <property type="evidence" value="ECO:0007669"/>
    <property type="project" value="UniProtKB-ARBA"/>
</dbReference>
<feature type="domain" description="Photolyase/cryptochrome alpha/beta" evidence="9">
    <location>
        <begin position="30"/>
        <end position="167"/>
    </location>
</feature>
<evidence type="ECO:0000313" key="10">
    <source>
        <dbReference type="EMBL" id="TPX75854.1"/>
    </source>
</evidence>
<dbReference type="PROSITE" id="PS51645">
    <property type="entry name" value="PHR_CRY_ALPHA_BETA"/>
    <property type="match status" value="1"/>
</dbReference>
<dbReference type="GO" id="GO:0009416">
    <property type="term" value="P:response to light stimulus"/>
    <property type="evidence" value="ECO:0007669"/>
    <property type="project" value="TreeGrafter"/>
</dbReference>
<comment type="cofactor">
    <cofactor evidence="6">
        <name>FAD</name>
        <dbReference type="ChEBI" id="CHEBI:57692"/>
    </cofactor>
    <text evidence="6">Binds 1 FAD per subunit.</text>
</comment>
<dbReference type="InterPro" id="IPR036134">
    <property type="entry name" value="Crypto/Photolyase_FAD-like_sf"/>
</dbReference>
<sequence>MKRAASTSDDHDSKRVKDDAQAAPPPAAQRPVVVWIRSDLRISDNSALTRASRIAVADGNPLVVMFVVSPNEWLEHDMAAIKCRFILHCVSALRDALALLNVSFVTLTAASRRDVPQVVCDAVVRLNANRILWNIEYEIHETQRDKKVTKLLADRQIPSTACHDQCILMPGKARTKEGKVYTVFTPFKKTWITILQKDPSLYKLQPMSAPLPVASPALLETITAISTGLPTTVPQPFEAPSQELIDFADKMYPAGEANARIRLESFVKARIKGYKNDRDSPGKDLTSRLSAYLALGVISPRECLVEALNANNQKFDSGSDGAVTWISELCWRDFYKNILVEYPRVCKNQPFKLETDNVTWTTDPESPLFKAWCTGHTGYPIVDAGMRQLLAEGWMHNRVRMIVASFLTKDLGIDWRLGEKHFMRHLIDGDLASNNGGWQWAASTGTDSQPYFRIFNPTLQSEKFDPAGSYIRKFVPELKGVLGKEIHDPKGKLGLPRIAKLGYVAPIVDHKIASQAFLEAFKRGIGK</sequence>
<feature type="site" description="Electron transfer via tryptophanyl radical" evidence="7">
    <location>
        <position position="360"/>
    </location>
</feature>
<dbReference type="GO" id="GO:0003904">
    <property type="term" value="F:deoxyribodipyrimidine photo-lyase activity"/>
    <property type="evidence" value="ECO:0007669"/>
    <property type="project" value="TreeGrafter"/>
</dbReference>
<organism evidence="10 11">
    <name type="scientific">Chytriomyces confervae</name>
    <dbReference type="NCBI Taxonomy" id="246404"/>
    <lineage>
        <taxon>Eukaryota</taxon>
        <taxon>Fungi</taxon>
        <taxon>Fungi incertae sedis</taxon>
        <taxon>Chytridiomycota</taxon>
        <taxon>Chytridiomycota incertae sedis</taxon>
        <taxon>Chytridiomycetes</taxon>
        <taxon>Chytridiales</taxon>
        <taxon>Chytriomycetaceae</taxon>
        <taxon>Chytriomyces</taxon>
    </lineage>
</organism>
<keyword evidence="3 6" id="KW-0285">Flavoprotein</keyword>
<dbReference type="FunFam" id="1.10.579.10:FF:000003">
    <property type="entry name" value="Deoxyribodipyrimidine photo-lyase"/>
    <property type="match status" value="1"/>
</dbReference>
<keyword evidence="11" id="KW-1185">Reference proteome</keyword>
<dbReference type="InterPro" id="IPR014729">
    <property type="entry name" value="Rossmann-like_a/b/a_fold"/>
</dbReference>
<feature type="region of interest" description="Disordered" evidence="8">
    <location>
        <begin position="1"/>
        <end position="28"/>
    </location>
</feature>
<evidence type="ECO:0000256" key="2">
    <source>
        <dbReference type="ARBA" id="ARBA00005862"/>
    </source>
</evidence>
<evidence type="ECO:0000256" key="4">
    <source>
        <dbReference type="ARBA" id="ARBA00022827"/>
    </source>
</evidence>
<keyword evidence="5" id="KW-0157">Chromophore</keyword>
<dbReference type="InterPro" id="IPR006050">
    <property type="entry name" value="DNA_photolyase_N"/>
</dbReference>
<evidence type="ECO:0000256" key="6">
    <source>
        <dbReference type="PIRSR" id="PIRSR602081-1"/>
    </source>
</evidence>
<dbReference type="Pfam" id="PF00875">
    <property type="entry name" value="DNA_photolyase"/>
    <property type="match status" value="1"/>
</dbReference>
<evidence type="ECO:0000256" key="8">
    <source>
        <dbReference type="SAM" id="MobiDB-lite"/>
    </source>
</evidence>
<feature type="binding site" evidence="6">
    <location>
        <begin position="328"/>
        <end position="335"/>
    </location>
    <ligand>
        <name>FAD</name>
        <dbReference type="ChEBI" id="CHEBI:57692"/>
    </ligand>
</feature>
<feature type="site" description="Electron transfer via tryptophanyl radical" evidence="7">
    <location>
        <position position="415"/>
    </location>
</feature>
<evidence type="ECO:0000256" key="7">
    <source>
        <dbReference type="PIRSR" id="PIRSR602081-2"/>
    </source>
</evidence>
<dbReference type="Gene3D" id="1.10.579.10">
    <property type="entry name" value="DNA Cyclobutane Dipyrimidine Photolyase, subunit A, domain 3"/>
    <property type="match status" value="1"/>
</dbReference>
<dbReference type="EMBL" id="QEAP01000066">
    <property type="protein sequence ID" value="TPX75854.1"/>
    <property type="molecule type" value="Genomic_DNA"/>
</dbReference>
<evidence type="ECO:0000256" key="1">
    <source>
        <dbReference type="ARBA" id="ARBA00001932"/>
    </source>
</evidence>
<feature type="binding site" evidence="6">
    <location>
        <position position="274"/>
    </location>
    <ligand>
        <name>FAD</name>
        <dbReference type="ChEBI" id="CHEBI:57692"/>
    </ligand>
</feature>
<dbReference type="GO" id="GO:0071949">
    <property type="term" value="F:FAD binding"/>
    <property type="evidence" value="ECO:0007669"/>
    <property type="project" value="TreeGrafter"/>
</dbReference>
<keyword evidence="4 6" id="KW-0274">FAD</keyword>
<feature type="compositionally biased region" description="Basic and acidic residues" evidence="8">
    <location>
        <begin position="8"/>
        <end position="20"/>
    </location>
</feature>
<feature type="binding site" evidence="6">
    <location>
        <position position="325"/>
    </location>
    <ligand>
        <name>FAD</name>
        <dbReference type="ChEBI" id="CHEBI:57692"/>
    </ligand>
</feature>
<dbReference type="InterPro" id="IPR018394">
    <property type="entry name" value="DNA_photolyase_1_CS_C"/>
</dbReference>
<gene>
    <name evidence="10" type="ORF">CcCBS67573_g02875</name>
</gene>
<dbReference type="SUPFAM" id="SSF52425">
    <property type="entry name" value="Cryptochrome/photolyase, N-terminal domain"/>
    <property type="match status" value="1"/>
</dbReference>
<evidence type="ECO:0000313" key="11">
    <source>
        <dbReference type="Proteomes" id="UP000320333"/>
    </source>
</evidence>
<dbReference type="PRINTS" id="PR00147">
    <property type="entry name" value="DNAPHOTLYASE"/>
</dbReference>